<keyword evidence="4 7" id="KW-0032">Aminotransferase</keyword>
<comment type="subunit">
    <text evidence="3">Homodimer.</text>
</comment>
<evidence type="ECO:0000256" key="7">
    <source>
        <dbReference type="RuleBase" id="RU000481"/>
    </source>
</evidence>
<dbReference type="PROSITE" id="PS00105">
    <property type="entry name" value="AA_TRANSFER_CLASS_1"/>
    <property type="match status" value="1"/>
</dbReference>
<dbReference type="OrthoDB" id="9766445at2"/>
<dbReference type="Proteomes" id="UP000000686">
    <property type="component" value="Chromosome"/>
</dbReference>
<dbReference type="PANTHER" id="PTHR11879">
    <property type="entry name" value="ASPARTATE AMINOTRANSFERASE"/>
    <property type="match status" value="1"/>
</dbReference>
<dbReference type="EMBL" id="CP002727">
    <property type="protein sequence ID" value="AEF23050.1"/>
    <property type="molecule type" value="Genomic_DNA"/>
</dbReference>
<reference evidence="9 10" key="1">
    <citation type="submission" date="2011-04" db="EMBL/GenBank/DDBJ databases">
        <title>Complete sequence of Pseudomonas fulva 12-X.</title>
        <authorList>
            <consortium name="US DOE Joint Genome Institute"/>
            <person name="Lucas S."/>
            <person name="Han J."/>
            <person name="Lapidus A."/>
            <person name="Cheng J.-F."/>
            <person name="Goodwin L."/>
            <person name="Pitluck S."/>
            <person name="Peters L."/>
            <person name="Mikhailova N."/>
            <person name="Pagani I."/>
            <person name="Davenport K."/>
            <person name="Han C."/>
            <person name="Tapia R."/>
            <person name="Land M."/>
            <person name="Hauser L."/>
            <person name="Kyrpides N."/>
            <person name="Ivanova N."/>
            <person name="Pagani I."/>
            <person name="Lcollab F.I."/>
            <person name="Woyke T."/>
        </authorList>
    </citation>
    <scope>NUCLEOTIDE SEQUENCE [LARGE SCALE GENOMIC DNA]</scope>
    <source>
        <strain evidence="10">12-X</strain>
    </source>
</reference>
<dbReference type="GO" id="GO:0004838">
    <property type="term" value="F:L-tyrosine-2-oxoglutarate transaminase activity"/>
    <property type="evidence" value="ECO:0007669"/>
    <property type="project" value="TreeGrafter"/>
</dbReference>
<dbReference type="PRINTS" id="PR00799">
    <property type="entry name" value="TRANSAMINASE"/>
</dbReference>
<comment type="similarity">
    <text evidence="2 7">Belongs to the class-I pyridoxal-phosphate-dependent aminotransferase family.</text>
</comment>
<dbReference type="InterPro" id="IPR000796">
    <property type="entry name" value="Asp_trans"/>
</dbReference>
<dbReference type="RefSeq" id="WP_013792177.1">
    <property type="nucleotide sequence ID" value="NC_015556.1"/>
</dbReference>
<accession>F6A8H9</accession>
<dbReference type="CDD" id="cd00609">
    <property type="entry name" value="AAT_like"/>
    <property type="match status" value="1"/>
</dbReference>
<dbReference type="EC" id="2.6.1.-" evidence="7"/>
<dbReference type="InterPro" id="IPR015424">
    <property type="entry name" value="PyrdxlP-dep_Trfase"/>
</dbReference>
<keyword evidence="6" id="KW-0663">Pyridoxal phosphate</keyword>
<evidence type="ECO:0000256" key="4">
    <source>
        <dbReference type="ARBA" id="ARBA00022576"/>
    </source>
</evidence>
<dbReference type="GO" id="GO:0042802">
    <property type="term" value="F:identical protein binding"/>
    <property type="evidence" value="ECO:0007669"/>
    <property type="project" value="TreeGrafter"/>
</dbReference>
<dbReference type="PANTHER" id="PTHR11879:SF37">
    <property type="entry name" value="AROMATIC-AMINO-ACID AMINOTRANSFERASE"/>
    <property type="match status" value="1"/>
</dbReference>
<dbReference type="GO" id="GO:0033585">
    <property type="term" value="P:L-phenylalanine biosynthetic process from chorismate via phenylpyruvate"/>
    <property type="evidence" value="ECO:0007669"/>
    <property type="project" value="TreeGrafter"/>
</dbReference>
<dbReference type="Gene3D" id="3.90.1150.10">
    <property type="entry name" value="Aspartate Aminotransferase, domain 1"/>
    <property type="match status" value="1"/>
</dbReference>
<dbReference type="InterPro" id="IPR004838">
    <property type="entry name" value="NHTrfase_class1_PyrdxlP-BS"/>
</dbReference>
<keyword evidence="10" id="KW-1185">Reference proteome</keyword>
<evidence type="ECO:0000313" key="9">
    <source>
        <dbReference type="EMBL" id="AEF23050.1"/>
    </source>
</evidence>
<evidence type="ECO:0000256" key="5">
    <source>
        <dbReference type="ARBA" id="ARBA00022679"/>
    </source>
</evidence>
<protein>
    <recommendedName>
        <fullName evidence="7">Aminotransferase</fullName>
        <ecNumber evidence="7">2.6.1.-</ecNumber>
    </recommendedName>
</protein>
<name>F6A8H9_PSEF1</name>
<dbReference type="InterPro" id="IPR015422">
    <property type="entry name" value="PyrdxlP-dep_Trfase_small"/>
</dbReference>
<dbReference type="GO" id="GO:0030170">
    <property type="term" value="F:pyridoxal phosphate binding"/>
    <property type="evidence" value="ECO:0007669"/>
    <property type="project" value="InterPro"/>
</dbReference>
<dbReference type="Pfam" id="PF00155">
    <property type="entry name" value="Aminotran_1_2"/>
    <property type="match status" value="1"/>
</dbReference>
<dbReference type="KEGG" id="pfv:Psefu_3086"/>
<dbReference type="InterPro" id="IPR004839">
    <property type="entry name" value="Aminotransferase_I/II_large"/>
</dbReference>
<dbReference type="HOGENOM" id="CLU_032440_1_2_6"/>
<proteinExistence type="inferred from homology"/>
<organism evidence="9 10">
    <name type="scientific">Pseudomonas fulva (strain 12-X)</name>
    <dbReference type="NCBI Taxonomy" id="743720"/>
    <lineage>
        <taxon>Bacteria</taxon>
        <taxon>Pseudomonadati</taxon>
        <taxon>Pseudomonadota</taxon>
        <taxon>Gammaproteobacteria</taxon>
        <taxon>Pseudomonadales</taxon>
        <taxon>Pseudomonadaceae</taxon>
        <taxon>Pseudomonas</taxon>
    </lineage>
</organism>
<dbReference type="NCBIfam" id="NF006719">
    <property type="entry name" value="PRK09257.1"/>
    <property type="match status" value="1"/>
</dbReference>
<dbReference type="eggNOG" id="COG1448">
    <property type="taxonomic scope" value="Bacteria"/>
</dbReference>
<comment type="cofactor">
    <cofactor evidence="1 7">
        <name>pyridoxal 5'-phosphate</name>
        <dbReference type="ChEBI" id="CHEBI:597326"/>
    </cofactor>
</comment>
<gene>
    <name evidence="9" type="ordered locus">Psefu_3086</name>
</gene>
<dbReference type="STRING" id="743720.Psefu_3086"/>
<dbReference type="SUPFAM" id="SSF53383">
    <property type="entry name" value="PLP-dependent transferases"/>
    <property type="match status" value="1"/>
</dbReference>
<keyword evidence="5 7" id="KW-0808">Transferase</keyword>
<evidence type="ECO:0000256" key="6">
    <source>
        <dbReference type="ARBA" id="ARBA00022898"/>
    </source>
</evidence>
<dbReference type="FunFam" id="3.90.1150.10:FF:000001">
    <property type="entry name" value="Aspartate aminotransferase"/>
    <property type="match status" value="1"/>
</dbReference>
<evidence type="ECO:0000256" key="1">
    <source>
        <dbReference type="ARBA" id="ARBA00001933"/>
    </source>
</evidence>
<sequence>MSLFSAVEMAPRDPILGLNEAFNADKRPDKVNLGVGVYTNEEGRIPLLRAVVEAEAALTTARAPRGYLPIEGIAAYDQAVQKLLLGNDSPLIQQGRVITTQAIGGTGALKTGADFLKRLLPDATVAISDPSWENHRALFETAGFPVRNYRYYDAFSNGVNRGGLLEDLKNLPARSIVVLHACCHNPTGVDLTPEDWQAVLEIVREREHVPFLDIAYQGFGDGIEEDAAAVRLFAQSGLTFFVSSSFSKSFSLYGERVGALTIVVGDQEEGSRVLSQVKRVIRTNYSNPPTHGASVVAAVLNNPELRVMWETELGEMRDRIRTMRLAMVEQLAALNAKRDFGFVAEQRGMFSYSGLTTEQVERLRSEFGIYAVGTGRICVAALNTRNLPVVTKAIAAVL</sequence>
<evidence type="ECO:0000256" key="2">
    <source>
        <dbReference type="ARBA" id="ARBA00007441"/>
    </source>
</evidence>
<evidence type="ECO:0000259" key="8">
    <source>
        <dbReference type="Pfam" id="PF00155"/>
    </source>
</evidence>
<dbReference type="GO" id="GO:0005829">
    <property type="term" value="C:cytosol"/>
    <property type="evidence" value="ECO:0007669"/>
    <property type="project" value="TreeGrafter"/>
</dbReference>
<evidence type="ECO:0000256" key="3">
    <source>
        <dbReference type="ARBA" id="ARBA00011738"/>
    </source>
</evidence>
<dbReference type="FunFam" id="3.40.640.10:FF:000015">
    <property type="entry name" value="Aspartate aminotransferase"/>
    <property type="match status" value="1"/>
</dbReference>
<dbReference type="InterPro" id="IPR015421">
    <property type="entry name" value="PyrdxlP-dep_Trfase_major"/>
</dbReference>
<dbReference type="Gene3D" id="3.40.640.10">
    <property type="entry name" value="Type I PLP-dependent aspartate aminotransferase-like (Major domain)"/>
    <property type="match status" value="1"/>
</dbReference>
<dbReference type="AlphaFoldDB" id="F6A8H9"/>
<feature type="domain" description="Aminotransferase class I/classII large" evidence="8">
    <location>
        <begin position="29"/>
        <end position="394"/>
    </location>
</feature>
<evidence type="ECO:0000313" key="10">
    <source>
        <dbReference type="Proteomes" id="UP000000686"/>
    </source>
</evidence>